<evidence type="ECO:0000313" key="1">
    <source>
        <dbReference type="EMBL" id="MBB5810355.1"/>
    </source>
</evidence>
<keyword evidence="2" id="KW-1185">Reference proteome</keyword>
<organism evidence="1 2">
    <name type="scientific">Streptomyces collinus</name>
    <dbReference type="NCBI Taxonomy" id="42684"/>
    <lineage>
        <taxon>Bacteria</taxon>
        <taxon>Bacillati</taxon>
        <taxon>Actinomycetota</taxon>
        <taxon>Actinomycetes</taxon>
        <taxon>Kitasatosporales</taxon>
        <taxon>Streptomycetaceae</taxon>
        <taxon>Streptomyces</taxon>
    </lineage>
</organism>
<evidence type="ECO:0000313" key="2">
    <source>
        <dbReference type="Proteomes" id="UP000579531"/>
    </source>
</evidence>
<dbReference type="GeneID" id="93837769"/>
<accession>A0AA89TRU1</accession>
<sequence length="63" mass="6335">MVVCEGLPGGGDPGRLSDYDTVATSLALLGDAELRELVDRATPLGTGIGGSSARLHVSGTPVR</sequence>
<reference evidence="1 2" key="1">
    <citation type="submission" date="2020-08" db="EMBL/GenBank/DDBJ databases">
        <title>Sequencing the genomes of 1000 actinobacteria strains.</title>
        <authorList>
            <person name="Klenk H.-P."/>
        </authorList>
    </citation>
    <scope>NUCLEOTIDE SEQUENCE [LARGE SCALE GENOMIC DNA]</scope>
    <source>
        <strain evidence="1 2">DSM 40129</strain>
    </source>
</reference>
<protein>
    <submittedName>
        <fullName evidence="1">Uncharacterized protein</fullName>
    </submittedName>
</protein>
<dbReference type="EMBL" id="JACHLX010000001">
    <property type="protein sequence ID" value="MBB5810355.1"/>
    <property type="molecule type" value="Genomic_DNA"/>
</dbReference>
<comment type="caution">
    <text evidence="1">The sequence shown here is derived from an EMBL/GenBank/DDBJ whole genome shotgun (WGS) entry which is preliminary data.</text>
</comment>
<dbReference type="AlphaFoldDB" id="A0AA89TRU1"/>
<dbReference type="RefSeq" id="WP_184845187.1">
    <property type="nucleotide sequence ID" value="NZ_BAABFE010000007.1"/>
</dbReference>
<gene>
    <name evidence="1" type="ORF">HNR72_001383</name>
</gene>
<name>A0AA89TRU1_STRCU</name>
<proteinExistence type="predicted"/>
<dbReference type="Proteomes" id="UP000579531">
    <property type="component" value="Unassembled WGS sequence"/>
</dbReference>